<dbReference type="InterPro" id="IPR024861">
    <property type="entry name" value="Donson"/>
</dbReference>
<dbReference type="Proteomes" id="UP000747399">
    <property type="component" value="Unassembled WGS sequence"/>
</dbReference>
<keyword evidence="2" id="KW-0217">Developmental protein</keyword>
<dbReference type="PANTHER" id="PTHR12972">
    <property type="entry name" value="DOWNSTREAM NEIGHBOR OF SON"/>
    <property type="match status" value="1"/>
</dbReference>
<keyword evidence="7" id="KW-1185">Reference proteome</keyword>
<gene>
    <name evidence="6" type="ORF">Vafri_7649</name>
</gene>
<sequence length="656" mass="68219">MTHYCSLVQPHMQPEAASRDAGCPGPATKRPRVDEVLQQHAPREQLLVSELMGWRGSSQESLSTMGTAAASIGLTDFRTLYARQSSQQHLAQQRAPNAATTGLRTFTDVASRSAMAPEDVGRQEVLGALRAAYNTAGPSTCSQLGRSAAQHAVPRPEDAAGIDPATGLSNPGATAAAGANALEDLTREQLPMDWGIKRSLTFTSFTRFGIHDRAQQAPPRTRWRALQNIVNSDMNTIGDEVLQYLSSQLSWRHPEVLMDASAFAVARSASAAAPIGGGGTALTNATPGSIVSGSGGWLAQRLAAWRSALHSLYGTYRGGDCNVFYVINSAARNPFVALFAYKGVRGSSELCAMVSQSTRVLRGRMLAAGVPFTMPLEKAAGSVDAAAATGAAGGATGKPGYEAGQDGDPDEDVDAVLCDEGPQASLAPTGAQLLGSAVADNSRESLLLLRGPRAVHGLYDFLMNDTALPGLGGRVNGSGAGPGDELNDLPLLLAPVPFDGGAVCRPTIKALTLNGKLAGGSVAKLGVATALPQAGASSELDSGTVLHVLQLSGLLPPWTVRRFCSLMARLQPSGYSATLEAEPCSITLNSRVIEARPGSDGGDWGAAAQVVQPTFAQGGALTLEELVAWQQPVALPGGRPVKVVTCNDMQRMSVRV</sequence>
<protein>
    <submittedName>
        <fullName evidence="6">Uncharacterized protein</fullName>
    </submittedName>
</protein>
<accession>A0A8J4EZG4</accession>
<comment type="subcellular location">
    <subcellularLocation>
        <location evidence="1">Nucleus</location>
    </subcellularLocation>
</comment>
<evidence type="ECO:0000256" key="3">
    <source>
        <dbReference type="ARBA" id="ARBA00023242"/>
    </source>
</evidence>
<evidence type="ECO:0000313" key="7">
    <source>
        <dbReference type="Proteomes" id="UP000747399"/>
    </source>
</evidence>
<reference evidence="6" key="1">
    <citation type="journal article" date="2021" name="Proc. Natl. Acad. Sci. U.S.A.">
        <title>Three genomes in the algal genus Volvox reveal the fate of a haploid sex-determining region after a transition to homothallism.</title>
        <authorList>
            <person name="Yamamoto K."/>
            <person name="Hamaji T."/>
            <person name="Kawai-Toyooka H."/>
            <person name="Matsuzaki R."/>
            <person name="Takahashi F."/>
            <person name="Nishimura Y."/>
            <person name="Kawachi M."/>
            <person name="Noguchi H."/>
            <person name="Minakuchi Y."/>
            <person name="Umen J.G."/>
            <person name="Toyoda A."/>
            <person name="Nozaki H."/>
        </authorList>
    </citation>
    <scope>NUCLEOTIDE SEQUENCE</scope>
    <source>
        <strain evidence="6">NIES-3780</strain>
    </source>
</reference>
<feature type="region of interest" description="Disordered" evidence="5">
    <location>
        <begin position="393"/>
        <end position="412"/>
    </location>
</feature>
<dbReference type="AlphaFoldDB" id="A0A8J4EZG4"/>
<feature type="region of interest" description="Disordered" evidence="5">
    <location>
        <begin position="146"/>
        <end position="167"/>
    </location>
</feature>
<organism evidence="6 7">
    <name type="scientific">Volvox africanus</name>
    <dbReference type="NCBI Taxonomy" id="51714"/>
    <lineage>
        <taxon>Eukaryota</taxon>
        <taxon>Viridiplantae</taxon>
        <taxon>Chlorophyta</taxon>
        <taxon>core chlorophytes</taxon>
        <taxon>Chlorophyceae</taxon>
        <taxon>CS clade</taxon>
        <taxon>Chlamydomonadales</taxon>
        <taxon>Volvocaceae</taxon>
        <taxon>Volvox</taxon>
    </lineage>
</organism>
<keyword evidence="3" id="KW-0539">Nucleus</keyword>
<feature type="region of interest" description="Disordered" evidence="5">
    <location>
        <begin position="1"/>
        <end position="30"/>
    </location>
</feature>
<name>A0A8J4EZG4_9CHLO</name>
<proteinExistence type="inferred from homology"/>
<evidence type="ECO:0000256" key="1">
    <source>
        <dbReference type="ARBA" id="ARBA00004123"/>
    </source>
</evidence>
<evidence type="ECO:0000256" key="5">
    <source>
        <dbReference type="SAM" id="MobiDB-lite"/>
    </source>
</evidence>
<evidence type="ECO:0000256" key="2">
    <source>
        <dbReference type="ARBA" id="ARBA00022473"/>
    </source>
</evidence>
<evidence type="ECO:0000313" key="6">
    <source>
        <dbReference type="EMBL" id="GIL51713.1"/>
    </source>
</evidence>
<dbReference type="PANTHER" id="PTHR12972:SF0">
    <property type="entry name" value="PROTEIN DOWNSTREAM NEIGHBOR OF SON"/>
    <property type="match status" value="1"/>
</dbReference>
<comment type="similarity">
    <text evidence="4">Belongs to the DONSON family.</text>
</comment>
<dbReference type="GO" id="GO:0005634">
    <property type="term" value="C:nucleus"/>
    <property type="evidence" value="ECO:0007669"/>
    <property type="project" value="UniProtKB-SubCell"/>
</dbReference>
<dbReference type="EMBL" id="BNCO01000011">
    <property type="protein sequence ID" value="GIL51713.1"/>
    <property type="molecule type" value="Genomic_DNA"/>
</dbReference>
<evidence type="ECO:0000256" key="4">
    <source>
        <dbReference type="ARBA" id="ARBA00025806"/>
    </source>
</evidence>
<dbReference type="GO" id="GO:0033260">
    <property type="term" value="P:nuclear DNA replication"/>
    <property type="evidence" value="ECO:0007669"/>
    <property type="project" value="TreeGrafter"/>
</dbReference>
<comment type="caution">
    <text evidence="6">The sequence shown here is derived from an EMBL/GenBank/DDBJ whole genome shotgun (WGS) entry which is preliminary data.</text>
</comment>